<dbReference type="AlphaFoldDB" id="A0A1Z4G9X9"/>
<dbReference type="Gene3D" id="1.25.40.10">
    <property type="entry name" value="Tetratricopeptide repeat domain"/>
    <property type="match status" value="2"/>
</dbReference>
<dbReference type="SUPFAM" id="SSF48452">
    <property type="entry name" value="TPR-like"/>
    <property type="match status" value="1"/>
</dbReference>
<name>A0A1Z4G9X9_9CYAN</name>
<evidence type="ECO:0000313" key="3">
    <source>
        <dbReference type="Proteomes" id="UP000218287"/>
    </source>
</evidence>
<gene>
    <name evidence="2" type="ORF">NIES21_00580</name>
</gene>
<reference evidence="2 3" key="1">
    <citation type="submission" date="2017-06" db="EMBL/GenBank/DDBJ databases">
        <title>Genome sequencing of cyanobaciteial culture collection at National Institute for Environmental Studies (NIES).</title>
        <authorList>
            <person name="Hirose Y."/>
            <person name="Shimura Y."/>
            <person name="Fujisawa T."/>
            <person name="Nakamura Y."/>
            <person name="Kawachi M."/>
        </authorList>
    </citation>
    <scope>NUCLEOTIDE SEQUENCE [LARGE SCALE GENOMIC DNA]</scope>
    <source>
        <strain evidence="2 3">NIES-21</strain>
    </source>
</reference>
<dbReference type="Proteomes" id="UP000218287">
    <property type="component" value="Chromosome"/>
</dbReference>
<organism evidence="2 3">
    <name type="scientific">Anabaenopsis circularis NIES-21</name>
    <dbReference type="NCBI Taxonomy" id="1085406"/>
    <lineage>
        <taxon>Bacteria</taxon>
        <taxon>Bacillati</taxon>
        <taxon>Cyanobacteriota</taxon>
        <taxon>Cyanophyceae</taxon>
        <taxon>Nostocales</taxon>
        <taxon>Nodulariaceae</taxon>
        <taxon>Anabaenopsis</taxon>
    </lineage>
</organism>
<dbReference type="EMBL" id="AP018174">
    <property type="protein sequence ID" value="BAY14301.1"/>
    <property type="molecule type" value="Genomic_DNA"/>
</dbReference>
<sequence>MTNQHESENLTSDNERSLQTLIRAITLSQGQFSLILLRCNYADLQRRISQRLHQLSPINIHEITLPASVKTLYTSIAEQLGDTQPPALMVFGLENVKDIDTMLTAANRVREEFRINFPFPILLWVNDQILQKFIRLATDLENWSTTIEFENSTHELIAFLQQQTEAIFPGDVILNPQTCWELERAIQDLQSRGEVLTPSLQANLEFVRGLHNYLDDKIDAAIEHYQQSLSFWRQSENLERQGILLAHIALVYDRHSIINQTENQRYWQSAKEYLQQALDIFEQGQCLNLVAHYINKLCEILQNLKVWSELETLAHKSLALQQEYGTPLQVAQAYGFLAEVAVKNLRWNEANQFVQQALQILFSIPDIQPHTYSWYQFILAKAQQGLGDVAAAIHSLETARESSNHQYNPQLYISILEQLRSLYFEQGEYLKAFNFKLEQLQIEQQYGFRAFVGASYLNPQRKVINPYVAQVMEDPSPNLSHQLLQRGEPPQRTGSPARREALNIPPSLTAGLFHSTRRSSLSIS</sequence>
<proteinExistence type="predicted"/>
<evidence type="ECO:0000313" key="2">
    <source>
        <dbReference type="EMBL" id="BAY14301.1"/>
    </source>
</evidence>
<protein>
    <submittedName>
        <fullName evidence="2">WD-40 repeat-containing protein</fullName>
    </submittedName>
</protein>
<accession>A0A1Z4G9X9</accession>
<keyword evidence="3" id="KW-1185">Reference proteome</keyword>
<evidence type="ECO:0000256" key="1">
    <source>
        <dbReference type="SAM" id="MobiDB-lite"/>
    </source>
</evidence>
<dbReference type="InterPro" id="IPR011990">
    <property type="entry name" value="TPR-like_helical_dom_sf"/>
</dbReference>
<feature type="region of interest" description="Disordered" evidence="1">
    <location>
        <begin position="478"/>
        <end position="499"/>
    </location>
</feature>
<dbReference type="OrthoDB" id="433942at2"/>